<dbReference type="SUPFAM" id="SSF53822">
    <property type="entry name" value="Periplasmic binding protein-like I"/>
    <property type="match status" value="1"/>
</dbReference>
<dbReference type="GO" id="GO:0003700">
    <property type="term" value="F:DNA-binding transcription factor activity"/>
    <property type="evidence" value="ECO:0007669"/>
    <property type="project" value="TreeGrafter"/>
</dbReference>
<organism evidence="7 8">
    <name type="scientific">Pelolinea submarina</name>
    <dbReference type="NCBI Taxonomy" id="913107"/>
    <lineage>
        <taxon>Bacteria</taxon>
        <taxon>Bacillati</taxon>
        <taxon>Chloroflexota</taxon>
        <taxon>Anaerolineae</taxon>
        <taxon>Anaerolineales</taxon>
        <taxon>Anaerolineaceae</taxon>
        <taxon>Pelolinea</taxon>
    </lineage>
</organism>
<keyword evidence="8" id="KW-1185">Reference proteome</keyword>
<proteinExistence type="predicted"/>
<dbReference type="InterPro" id="IPR001387">
    <property type="entry name" value="Cro/C1-type_HTH"/>
</dbReference>
<feature type="domain" description="HTH cro/C1-type" evidence="6">
    <location>
        <begin position="3"/>
        <end position="41"/>
    </location>
</feature>
<dbReference type="SUPFAM" id="SSF47413">
    <property type="entry name" value="lambda repressor-like DNA-binding domains"/>
    <property type="match status" value="1"/>
</dbReference>
<dbReference type="SMART" id="SM00354">
    <property type="entry name" value="HTH_LACI"/>
    <property type="match status" value="1"/>
</dbReference>
<evidence type="ECO:0000256" key="4">
    <source>
        <dbReference type="ARBA" id="ARBA00023163"/>
    </source>
</evidence>
<dbReference type="AlphaFoldDB" id="A0A347ZWV4"/>
<sequence>MNDVAEKTGVSKTTISRIINQIPNAASKETVERVLKAIDELGYYPNQVAASLKRTTTRTIGLVMGDIENPFFGLMIKGVEEVVRSSGYSLILANSNYDDALEHDLCMLMLSKQVDAILIAPSGFSSCKQYAPILDRQTHVVFIDNYVPGCNVDSVIVNNYEASKEACDYLISLGHKKIAFIAGPANRISSDQRTKGFVGAMEEEFGSLEPSLLKRGDHTIAGGYRCMAELLQQPEIPTAVFASNNLMTVGALGAIKDAGLSIPSDISILGFDDMYWYSINQPSLTAVDQPAYEIGQTAAKRVVMRLRNKKQPSPEVIELKAKLIVRDSTAPPQPHRNAPKT</sequence>
<evidence type="ECO:0000313" key="7">
    <source>
        <dbReference type="EMBL" id="REG05528.1"/>
    </source>
</evidence>
<accession>A0A347ZWV4</accession>
<dbReference type="Gene3D" id="3.40.50.2300">
    <property type="match status" value="2"/>
</dbReference>
<keyword evidence="4" id="KW-0804">Transcription</keyword>
<evidence type="ECO:0000313" key="8">
    <source>
        <dbReference type="Proteomes" id="UP000256388"/>
    </source>
</evidence>
<dbReference type="PROSITE" id="PS50932">
    <property type="entry name" value="HTH_LACI_2"/>
    <property type="match status" value="1"/>
</dbReference>
<evidence type="ECO:0000256" key="3">
    <source>
        <dbReference type="ARBA" id="ARBA00023125"/>
    </source>
</evidence>
<feature type="domain" description="HTH lacI-type" evidence="5">
    <location>
        <begin position="1"/>
        <end position="54"/>
    </location>
</feature>
<evidence type="ECO:0000259" key="6">
    <source>
        <dbReference type="PROSITE" id="PS50943"/>
    </source>
</evidence>
<dbReference type="InterPro" id="IPR028082">
    <property type="entry name" value="Peripla_BP_I"/>
</dbReference>
<dbReference type="CDD" id="cd06267">
    <property type="entry name" value="PBP1_LacI_sugar_binding-like"/>
    <property type="match status" value="1"/>
</dbReference>
<comment type="caution">
    <text evidence="7">The sequence shown here is derived from an EMBL/GenBank/DDBJ whole genome shotgun (WGS) entry which is preliminary data.</text>
</comment>
<dbReference type="CDD" id="cd01392">
    <property type="entry name" value="HTH_LacI"/>
    <property type="match status" value="1"/>
</dbReference>
<name>A0A347ZWV4_9CHLR</name>
<dbReference type="PROSITE" id="PS00356">
    <property type="entry name" value="HTH_LACI_1"/>
    <property type="match status" value="1"/>
</dbReference>
<evidence type="ECO:0000256" key="1">
    <source>
        <dbReference type="ARBA" id="ARBA00022491"/>
    </source>
</evidence>
<dbReference type="GO" id="GO:0000976">
    <property type="term" value="F:transcription cis-regulatory region binding"/>
    <property type="evidence" value="ECO:0007669"/>
    <property type="project" value="TreeGrafter"/>
</dbReference>
<gene>
    <name evidence="7" type="ORF">DFR64_2932</name>
</gene>
<dbReference type="PANTHER" id="PTHR30146:SF148">
    <property type="entry name" value="HTH-TYPE TRANSCRIPTIONAL REPRESSOR PURR-RELATED"/>
    <property type="match status" value="1"/>
</dbReference>
<dbReference type="InterPro" id="IPR000843">
    <property type="entry name" value="HTH_LacI"/>
</dbReference>
<evidence type="ECO:0000259" key="5">
    <source>
        <dbReference type="PROSITE" id="PS50932"/>
    </source>
</evidence>
<evidence type="ECO:0000256" key="2">
    <source>
        <dbReference type="ARBA" id="ARBA00023015"/>
    </source>
</evidence>
<dbReference type="Pfam" id="PF00356">
    <property type="entry name" value="LacI"/>
    <property type="match status" value="1"/>
</dbReference>
<keyword evidence="3" id="KW-0238">DNA-binding</keyword>
<reference evidence="7 8" key="1">
    <citation type="submission" date="2018-08" db="EMBL/GenBank/DDBJ databases">
        <title>Genomic Encyclopedia of Type Strains, Phase IV (KMG-IV): sequencing the most valuable type-strain genomes for metagenomic binning, comparative biology and taxonomic classification.</title>
        <authorList>
            <person name="Goeker M."/>
        </authorList>
    </citation>
    <scope>NUCLEOTIDE SEQUENCE [LARGE SCALE GENOMIC DNA]</scope>
    <source>
        <strain evidence="7 8">DSM 23923</strain>
    </source>
</reference>
<dbReference type="Gene3D" id="1.10.260.40">
    <property type="entry name" value="lambda repressor-like DNA-binding domains"/>
    <property type="match status" value="1"/>
</dbReference>
<protein>
    <submittedName>
        <fullName evidence="7">LacI family transcriptional regulator</fullName>
    </submittedName>
</protein>
<dbReference type="Proteomes" id="UP000256388">
    <property type="component" value="Unassembled WGS sequence"/>
</dbReference>
<dbReference type="InterPro" id="IPR010982">
    <property type="entry name" value="Lambda_DNA-bd_dom_sf"/>
</dbReference>
<keyword evidence="2" id="KW-0805">Transcription regulation</keyword>
<dbReference type="EMBL" id="QUMS01000005">
    <property type="protein sequence ID" value="REG05528.1"/>
    <property type="molecule type" value="Genomic_DNA"/>
</dbReference>
<dbReference type="InterPro" id="IPR046335">
    <property type="entry name" value="LacI/GalR-like_sensor"/>
</dbReference>
<dbReference type="PANTHER" id="PTHR30146">
    <property type="entry name" value="LACI-RELATED TRANSCRIPTIONAL REPRESSOR"/>
    <property type="match status" value="1"/>
</dbReference>
<dbReference type="Pfam" id="PF13377">
    <property type="entry name" value="Peripla_BP_3"/>
    <property type="match status" value="1"/>
</dbReference>
<dbReference type="PROSITE" id="PS50943">
    <property type="entry name" value="HTH_CROC1"/>
    <property type="match status" value="1"/>
</dbReference>
<keyword evidence="1" id="KW-0678">Repressor</keyword>